<comment type="caution">
    <text evidence="2">The sequence shown here is derived from an EMBL/GenBank/DDBJ whole genome shotgun (WGS) entry which is preliminary data.</text>
</comment>
<reference evidence="2 3" key="1">
    <citation type="submission" date="2024-02" db="EMBL/GenBank/DDBJ databases">
        <title>A draft genome for the cacao thread blight pathogen Marasmius crinis-equi.</title>
        <authorList>
            <person name="Cohen S.P."/>
            <person name="Baruah I.K."/>
            <person name="Amoako-Attah I."/>
            <person name="Bukari Y."/>
            <person name="Meinhardt L.W."/>
            <person name="Bailey B.A."/>
        </authorList>
    </citation>
    <scope>NUCLEOTIDE SEQUENCE [LARGE SCALE GENOMIC DNA]</scope>
    <source>
        <strain evidence="2 3">GH-76</strain>
    </source>
</reference>
<evidence type="ECO:0008006" key="4">
    <source>
        <dbReference type="Google" id="ProtNLM"/>
    </source>
</evidence>
<proteinExistence type="predicted"/>
<keyword evidence="3" id="KW-1185">Reference proteome</keyword>
<feature type="region of interest" description="Disordered" evidence="1">
    <location>
        <begin position="405"/>
        <end position="431"/>
    </location>
</feature>
<feature type="compositionally biased region" description="Basic residues" evidence="1">
    <location>
        <begin position="91"/>
        <end position="100"/>
    </location>
</feature>
<feature type="compositionally biased region" description="Basic and acidic residues" evidence="1">
    <location>
        <begin position="335"/>
        <end position="361"/>
    </location>
</feature>
<feature type="compositionally biased region" description="Low complexity" evidence="1">
    <location>
        <begin position="223"/>
        <end position="233"/>
    </location>
</feature>
<feature type="compositionally biased region" description="Acidic residues" evidence="1">
    <location>
        <begin position="160"/>
        <end position="169"/>
    </location>
</feature>
<feature type="region of interest" description="Disordered" evidence="1">
    <location>
        <begin position="330"/>
        <end position="365"/>
    </location>
</feature>
<evidence type="ECO:0000313" key="3">
    <source>
        <dbReference type="Proteomes" id="UP001465976"/>
    </source>
</evidence>
<dbReference type="Proteomes" id="UP001465976">
    <property type="component" value="Unassembled WGS sequence"/>
</dbReference>
<protein>
    <recommendedName>
        <fullName evidence="4">INO80 complex subunit B-like conserved region domain-containing protein</fullName>
    </recommendedName>
</protein>
<feature type="region of interest" description="Disordered" evidence="1">
    <location>
        <begin position="1"/>
        <end position="295"/>
    </location>
</feature>
<feature type="compositionally biased region" description="Basic and acidic residues" evidence="1">
    <location>
        <begin position="405"/>
        <end position="423"/>
    </location>
</feature>
<gene>
    <name evidence="2" type="ORF">V5O48_000327</name>
</gene>
<organism evidence="2 3">
    <name type="scientific">Marasmius crinis-equi</name>
    <dbReference type="NCBI Taxonomy" id="585013"/>
    <lineage>
        <taxon>Eukaryota</taxon>
        <taxon>Fungi</taxon>
        <taxon>Dikarya</taxon>
        <taxon>Basidiomycota</taxon>
        <taxon>Agaricomycotina</taxon>
        <taxon>Agaricomycetes</taxon>
        <taxon>Agaricomycetidae</taxon>
        <taxon>Agaricales</taxon>
        <taxon>Marasmiineae</taxon>
        <taxon>Marasmiaceae</taxon>
        <taxon>Marasmius</taxon>
    </lineage>
</organism>
<accession>A0ABR3G1R4</accession>
<evidence type="ECO:0000256" key="1">
    <source>
        <dbReference type="SAM" id="MobiDB-lite"/>
    </source>
</evidence>
<name>A0ABR3G1R4_9AGAR</name>
<feature type="compositionally biased region" description="Acidic residues" evidence="1">
    <location>
        <begin position="61"/>
        <end position="81"/>
    </location>
</feature>
<feature type="compositionally biased region" description="Basic residues" evidence="1">
    <location>
        <begin position="251"/>
        <end position="263"/>
    </location>
</feature>
<feature type="compositionally biased region" description="Acidic residues" evidence="1">
    <location>
        <begin position="136"/>
        <end position="152"/>
    </location>
</feature>
<dbReference type="EMBL" id="JBAHYK010000005">
    <property type="protein sequence ID" value="KAL0581745.1"/>
    <property type="molecule type" value="Genomic_DNA"/>
</dbReference>
<sequence>MSFRIKLPPTKSIAEMSENFEQPSRRKQSKRTVLYSDDEDDMETQDPSSPPPMKRQRLDEETSYQDDFVNVEDEEDNDGYDEDARLAPSGRSKRRIVKPKRYLEEEEEMPVAAPAPSRGGNSNKNKRKKSRRAEDSDGESEDDKFELDEDDLAHDLGTLNDDDEDEFEDEPKRSSKSKGKGNAARGPKGKGREAASSKKTKPPRPSLNVTTSPLVDVEDQSYPSPATSAPSTSQNVAASSAAPKENGSPPAKKRKLPSIKKNKPSTAGTPVAATKSMKAMIANKPPNAEDTDLAKTLTPKAAVPPASADLDLRNNNVYAELFNRPGASNVRAGINRREKEEQRRKELDKMRDEARAKRTAEGRGSFALQAQMDKILRFEERLRRSNTPALYPNILGAKMREAYDIEKKRRSREPPRDVARKEQDLEEGEMA</sequence>
<evidence type="ECO:0000313" key="2">
    <source>
        <dbReference type="EMBL" id="KAL0581745.1"/>
    </source>
</evidence>